<gene>
    <name evidence="1" type="ORF">PGT21_017250</name>
    <name evidence="2" type="ORF">PGTUg99_036252</name>
</gene>
<dbReference type="Proteomes" id="UP000324748">
    <property type="component" value="Unassembled WGS sequence"/>
</dbReference>
<dbReference type="EMBL" id="VDEP01000136">
    <property type="protein sequence ID" value="KAA1129746.1"/>
    <property type="molecule type" value="Genomic_DNA"/>
</dbReference>
<name>A0A5B0QFH6_PUCGR</name>
<dbReference type="OrthoDB" id="2502883at2759"/>
<accession>A0A5B0QFH6</accession>
<proteinExistence type="predicted"/>
<dbReference type="EMBL" id="VSWC01000016">
    <property type="protein sequence ID" value="KAA1111957.1"/>
    <property type="molecule type" value="Genomic_DNA"/>
</dbReference>
<comment type="caution">
    <text evidence="1">The sequence shown here is derived from an EMBL/GenBank/DDBJ whole genome shotgun (WGS) entry which is preliminary data.</text>
</comment>
<organism evidence="1 3">
    <name type="scientific">Puccinia graminis f. sp. tritici</name>
    <dbReference type="NCBI Taxonomy" id="56615"/>
    <lineage>
        <taxon>Eukaryota</taxon>
        <taxon>Fungi</taxon>
        <taxon>Dikarya</taxon>
        <taxon>Basidiomycota</taxon>
        <taxon>Pucciniomycotina</taxon>
        <taxon>Pucciniomycetes</taxon>
        <taxon>Pucciniales</taxon>
        <taxon>Pucciniaceae</taxon>
        <taxon>Puccinia</taxon>
    </lineage>
</organism>
<evidence type="ECO:0000313" key="4">
    <source>
        <dbReference type="Proteomes" id="UP000325313"/>
    </source>
</evidence>
<evidence type="ECO:0000313" key="3">
    <source>
        <dbReference type="Proteomes" id="UP000324748"/>
    </source>
</evidence>
<evidence type="ECO:0000313" key="2">
    <source>
        <dbReference type="EMBL" id="KAA1129746.1"/>
    </source>
</evidence>
<protein>
    <submittedName>
        <fullName evidence="1">Uncharacterized protein</fullName>
    </submittedName>
</protein>
<dbReference type="Proteomes" id="UP000325313">
    <property type="component" value="Unassembled WGS sequence"/>
</dbReference>
<sequence length="418" mass="47308">MSHFGIDLFGRENPPPGYHSASELWRIQNLGPPPDQLATQTIDLSTSFKLVYPDKNSNNKLTWIPRKSKGKFLISIPAISTTFEQFREIVARKCKENSEGAGVIVQNALESGSPGINCKVWMNLPAAHKFKKKANYKVNNINSFTHWTATIIANGKDRTNASLEVKMISPANLEKEAKAAVKIKRHVMTHASTSKHQDLSTLVAAEDFDIYNVYKNQIFDAHPPNVKYHKRIPVFIDPANETCYILLTTVNVEKWAKALPPPELKFEKLSASKKRNLDRCSSSRTFFFLALQRIAPFHLSEPETPRLLARPFVPYYDSSINPGVNLLEAYLKFIKIPTIEKSKIARILTEHKAMNPRFFQSKSITQDVMKGWGLEHLHGVFKLEDSIATLDARRITGYSCVPSVKPKHHTSPPRPIIR</sequence>
<dbReference type="AlphaFoldDB" id="A0A5B0QFH6"/>
<reference evidence="3 4" key="1">
    <citation type="submission" date="2019-05" db="EMBL/GenBank/DDBJ databases">
        <title>Emergence of the Ug99 lineage of the wheat stem rust pathogen through somatic hybridization.</title>
        <authorList>
            <person name="Li F."/>
            <person name="Upadhyaya N.M."/>
            <person name="Sperschneider J."/>
            <person name="Matny O."/>
            <person name="Nguyen-Phuc H."/>
            <person name="Mago R."/>
            <person name="Raley C."/>
            <person name="Miller M.E."/>
            <person name="Silverstein K.A.T."/>
            <person name="Henningsen E."/>
            <person name="Hirsch C.D."/>
            <person name="Visser B."/>
            <person name="Pretorius Z.A."/>
            <person name="Steffenson B.J."/>
            <person name="Schwessinger B."/>
            <person name="Dodds P.N."/>
            <person name="Figueroa M."/>
        </authorList>
    </citation>
    <scope>NUCLEOTIDE SEQUENCE [LARGE SCALE GENOMIC DNA]</scope>
    <source>
        <strain evidence="1">21-0</strain>
        <strain evidence="2 4">Ug99</strain>
    </source>
</reference>
<keyword evidence="3" id="KW-1185">Reference proteome</keyword>
<evidence type="ECO:0000313" key="1">
    <source>
        <dbReference type="EMBL" id="KAA1111957.1"/>
    </source>
</evidence>